<evidence type="ECO:0000256" key="12">
    <source>
        <dbReference type="ARBA" id="ARBA00048594"/>
    </source>
</evidence>
<evidence type="ECO:0000256" key="3">
    <source>
        <dbReference type="ARBA" id="ARBA00005790"/>
    </source>
</evidence>
<dbReference type="PANTHER" id="PTHR23117">
    <property type="entry name" value="GUANYLATE KINASE-RELATED"/>
    <property type="match status" value="1"/>
</dbReference>
<dbReference type="EMBL" id="JPSQ01000012">
    <property type="protein sequence ID" value="KND62695.1"/>
    <property type="molecule type" value="Genomic_DNA"/>
</dbReference>
<dbReference type="GO" id="GO:0004385">
    <property type="term" value="F:GMP kinase activity"/>
    <property type="evidence" value="ECO:0007669"/>
    <property type="project" value="UniProtKB-UniRule"/>
</dbReference>
<evidence type="ECO:0000256" key="6">
    <source>
        <dbReference type="ARBA" id="ARBA00022490"/>
    </source>
</evidence>
<keyword evidence="9 13" id="KW-0418">Kinase</keyword>
<dbReference type="Gene3D" id="3.40.50.300">
    <property type="entry name" value="P-loop containing nucleotide triphosphate hydrolases"/>
    <property type="match status" value="1"/>
</dbReference>
<keyword evidence="7 13" id="KW-0808">Transferase</keyword>
<dbReference type="Proteomes" id="UP000037086">
    <property type="component" value="Unassembled WGS sequence"/>
</dbReference>
<evidence type="ECO:0000256" key="8">
    <source>
        <dbReference type="ARBA" id="ARBA00022741"/>
    </source>
</evidence>
<dbReference type="InterPro" id="IPR020590">
    <property type="entry name" value="Guanylate_kinase_CS"/>
</dbReference>
<proteinExistence type="inferred from homology"/>
<evidence type="ECO:0000256" key="11">
    <source>
        <dbReference type="ARBA" id="ARBA00030128"/>
    </source>
</evidence>
<dbReference type="HAMAP" id="MF_00328">
    <property type="entry name" value="Guanylate_kinase"/>
    <property type="match status" value="1"/>
</dbReference>
<dbReference type="GO" id="GO:0005524">
    <property type="term" value="F:ATP binding"/>
    <property type="evidence" value="ECO:0007669"/>
    <property type="project" value="UniProtKB-UniRule"/>
</dbReference>
<dbReference type="PROSITE" id="PS50052">
    <property type="entry name" value="GUANYLATE_KINASE_2"/>
    <property type="match status" value="1"/>
</dbReference>
<dbReference type="PATRIC" id="fig|198422.3.peg.18"/>
<dbReference type="PROSITE" id="PS00856">
    <property type="entry name" value="GUANYLATE_KINASE_1"/>
    <property type="match status" value="1"/>
</dbReference>
<dbReference type="AlphaFoldDB" id="A0A0L0MK74"/>
<evidence type="ECO:0000256" key="5">
    <source>
        <dbReference type="ARBA" id="ARBA00016296"/>
    </source>
</evidence>
<evidence type="ECO:0000313" key="16">
    <source>
        <dbReference type="Proteomes" id="UP000037086"/>
    </source>
</evidence>
<keyword evidence="10 13" id="KW-0067">ATP-binding</keyword>
<dbReference type="Gene3D" id="3.30.63.10">
    <property type="entry name" value="Guanylate Kinase phosphate binding domain"/>
    <property type="match status" value="1"/>
</dbReference>
<keyword evidence="6 13" id="KW-0963">Cytoplasm</keyword>
<comment type="similarity">
    <text evidence="3 13">Belongs to the guanylate kinase family.</text>
</comment>
<evidence type="ECO:0000256" key="7">
    <source>
        <dbReference type="ARBA" id="ARBA00022679"/>
    </source>
</evidence>
<dbReference type="NCBIfam" id="TIGR03263">
    <property type="entry name" value="guanyl_kin"/>
    <property type="match status" value="1"/>
</dbReference>
<evidence type="ECO:0000313" key="15">
    <source>
        <dbReference type="EMBL" id="KND62695.1"/>
    </source>
</evidence>
<comment type="function">
    <text evidence="1 13">Essential for recycling GMP and indirectly, cGMP.</text>
</comment>
<organism evidence="15 16">
    <name type="scientific">Candidatus Phytoplasma phoenicium</name>
    <dbReference type="NCBI Taxonomy" id="198422"/>
    <lineage>
        <taxon>Bacteria</taxon>
        <taxon>Bacillati</taxon>
        <taxon>Mycoplasmatota</taxon>
        <taxon>Mollicutes</taxon>
        <taxon>Acholeplasmatales</taxon>
        <taxon>Acholeplasmataceae</taxon>
        <taxon>Candidatus Phytoplasma</taxon>
        <taxon>16SrIX (Pigeon pea witches'-broom group)</taxon>
    </lineage>
</organism>
<protein>
    <recommendedName>
        <fullName evidence="5 13">Guanylate kinase</fullName>
        <ecNumber evidence="4 13">2.7.4.8</ecNumber>
    </recommendedName>
    <alternativeName>
        <fullName evidence="11 13">GMP kinase</fullName>
    </alternativeName>
</protein>
<dbReference type="EC" id="2.7.4.8" evidence="4 13"/>
<dbReference type="InterPro" id="IPR017665">
    <property type="entry name" value="Guanylate_kinase"/>
</dbReference>
<feature type="domain" description="Guanylate kinase-like" evidence="14">
    <location>
        <begin position="7"/>
        <end position="188"/>
    </location>
</feature>
<reference evidence="15 16" key="1">
    <citation type="journal article" date="2015" name="BMC Microbiol.">
        <title>'Candidatus Phytoplasma phoenicium' associated with almond witches'-broom disease: from draft genome to genetic diversity among strain populations.</title>
        <authorList>
            <person name="Quaglino F."/>
            <person name="Kube M."/>
            <person name="Jawhari M."/>
            <person name="Abou-Jawdah Y."/>
            <person name="Siewert C."/>
            <person name="Choueiri E."/>
            <person name="Sobh H."/>
            <person name="Casati P."/>
            <person name="Tedeschi R."/>
            <person name="Molino Lova M."/>
            <person name="Alma A."/>
            <person name="Bianco P.A."/>
        </authorList>
    </citation>
    <scope>NUCLEOTIDE SEQUENCE [LARGE SCALE GENOMIC DNA]</scope>
    <source>
        <strain evidence="15 16">SA213</strain>
    </source>
</reference>
<dbReference type="InterPro" id="IPR027417">
    <property type="entry name" value="P-loop_NTPase"/>
</dbReference>
<dbReference type="CDD" id="cd00071">
    <property type="entry name" value="GMPK"/>
    <property type="match status" value="1"/>
</dbReference>
<dbReference type="InterPro" id="IPR008144">
    <property type="entry name" value="Guanylate_kin-like_dom"/>
</dbReference>
<gene>
    <name evidence="13 15" type="primary">gmk</name>
    <name evidence="15" type="ORF">AlmWB_01080</name>
</gene>
<dbReference type="GO" id="GO:0005829">
    <property type="term" value="C:cytosol"/>
    <property type="evidence" value="ECO:0007669"/>
    <property type="project" value="TreeGrafter"/>
</dbReference>
<dbReference type="Pfam" id="PF00625">
    <property type="entry name" value="Guanylate_kin"/>
    <property type="match status" value="1"/>
</dbReference>
<sequence length="212" mass="24788">MKLHKKGLMVVISGPSGVGKGQIKKALFKRKGHNFVYSVSMTTRPPRPEERNGVDYFFVDESYFKQKIKENYFLEYNYFINYYYGTTYRTVTEQLEKGKEIFLEIDVQGSLQVKKHKIRKDGVFIFVAPPSKECLYKRLKNRNTESEAVIQERMKKAEEELLLAHKYDYIVVNDEVENAVDKILAIVVAEHSKIKNSISSYFLISEIFKKES</sequence>
<dbReference type="FunFam" id="3.30.63.10:FF:000005">
    <property type="entry name" value="Guanylate kinase"/>
    <property type="match status" value="1"/>
</dbReference>
<feature type="binding site" evidence="13">
    <location>
        <begin position="14"/>
        <end position="21"/>
    </location>
    <ligand>
        <name>ATP</name>
        <dbReference type="ChEBI" id="CHEBI:30616"/>
    </ligand>
</feature>
<evidence type="ECO:0000256" key="1">
    <source>
        <dbReference type="ARBA" id="ARBA00003531"/>
    </source>
</evidence>
<evidence type="ECO:0000256" key="4">
    <source>
        <dbReference type="ARBA" id="ARBA00012961"/>
    </source>
</evidence>
<comment type="catalytic activity">
    <reaction evidence="12 13">
        <text>GMP + ATP = GDP + ADP</text>
        <dbReference type="Rhea" id="RHEA:20780"/>
        <dbReference type="ChEBI" id="CHEBI:30616"/>
        <dbReference type="ChEBI" id="CHEBI:58115"/>
        <dbReference type="ChEBI" id="CHEBI:58189"/>
        <dbReference type="ChEBI" id="CHEBI:456216"/>
        <dbReference type="EC" id="2.7.4.8"/>
    </reaction>
</comment>
<comment type="caution">
    <text evidence="15">The sequence shown here is derived from an EMBL/GenBank/DDBJ whole genome shotgun (WGS) entry which is preliminary data.</text>
</comment>
<comment type="subcellular location">
    <subcellularLocation>
        <location evidence="2 13">Cytoplasm</location>
    </subcellularLocation>
</comment>
<accession>A0A0L0MK74</accession>
<dbReference type="OrthoDB" id="9808150at2"/>
<dbReference type="SMART" id="SM00072">
    <property type="entry name" value="GuKc"/>
    <property type="match status" value="1"/>
</dbReference>
<dbReference type="InterPro" id="IPR008145">
    <property type="entry name" value="GK/Ca_channel_bsu"/>
</dbReference>
<dbReference type="RefSeq" id="WP_050337079.1">
    <property type="nucleotide sequence ID" value="NZ_JPSQ01000012.1"/>
</dbReference>
<dbReference type="PANTHER" id="PTHR23117:SF13">
    <property type="entry name" value="GUANYLATE KINASE"/>
    <property type="match status" value="1"/>
</dbReference>
<keyword evidence="16" id="KW-1185">Reference proteome</keyword>
<name>A0A0L0MK74_9MOLU</name>
<dbReference type="SUPFAM" id="SSF52540">
    <property type="entry name" value="P-loop containing nucleoside triphosphate hydrolases"/>
    <property type="match status" value="1"/>
</dbReference>
<keyword evidence="8 13" id="KW-0547">Nucleotide-binding</keyword>
<evidence type="ECO:0000256" key="2">
    <source>
        <dbReference type="ARBA" id="ARBA00004496"/>
    </source>
</evidence>
<evidence type="ECO:0000256" key="13">
    <source>
        <dbReference type="HAMAP-Rule" id="MF_00328"/>
    </source>
</evidence>
<evidence type="ECO:0000256" key="10">
    <source>
        <dbReference type="ARBA" id="ARBA00022840"/>
    </source>
</evidence>
<evidence type="ECO:0000256" key="9">
    <source>
        <dbReference type="ARBA" id="ARBA00022777"/>
    </source>
</evidence>
<evidence type="ECO:0000259" key="14">
    <source>
        <dbReference type="PROSITE" id="PS50052"/>
    </source>
</evidence>